<keyword evidence="6" id="KW-0692">RNA repair</keyword>
<dbReference type="SUPFAM" id="SSF103365">
    <property type="entry name" value="Hypothetical protein PH1602"/>
    <property type="match status" value="1"/>
</dbReference>
<dbReference type="NCBIfam" id="TIGR03073">
    <property type="entry name" value="release_rtcB"/>
    <property type="match status" value="1"/>
</dbReference>
<gene>
    <name evidence="10" type="ORF">WH50_09935</name>
</gene>
<evidence type="ECO:0000256" key="6">
    <source>
        <dbReference type="ARBA" id="ARBA00022800"/>
    </source>
</evidence>
<comment type="caution">
    <text evidence="10">The sequence shown here is derived from an EMBL/GenBank/DDBJ whole genome shotgun (WGS) entry which is preliminary data.</text>
</comment>
<keyword evidence="3" id="KW-0436">Ligase</keyword>
<sequence length="383" mass="41911">MGNSVQLLSDRVSLIASNDTWMEGTAIQQLLKTAELPHMCRVAGMPDLHPGRGYPVGAAFFSVGHIYPALVGNDIGCGMGLWQTDLPLHKVNIDKLSKRLGNVEQPLDDSWGDLLRQRKQDQAIDCDGFDASLGTIGGGNHFAEFQAVDDVFDSTALEALGLEHKRLLLLVHSGSRGLGQRILTEHVSRFNHQGLAAGTAGFDDYLQQHDQAVRWAELNREMIARRFLQAIRAEGEVLFDINHNLVSSKTLDGTAGWLHRKGATPADQGLVVIPGSRGDHTYLVKPLESAAGLYSLAHGAGRKWQRGDCKARLSHKYSRDELYRTAFGSLVICGDRTLLYDEAPQAYKPCLSIIEALQDAGLIEVVARLKPVLTFKTHGECSA</sequence>
<accession>A0ABX5M1L8</accession>
<evidence type="ECO:0000256" key="3">
    <source>
        <dbReference type="ARBA" id="ARBA00022598"/>
    </source>
</evidence>
<name>A0ABX5M1L8_9GAMM</name>
<evidence type="ECO:0000256" key="1">
    <source>
        <dbReference type="ARBA" id="ARBA00001936"/>
    </source>
</evidence>
<keyword evidence="4" id="KW-0479">Metal-binding</keyword>
<dbReference type="PANTHER" id="PTHR11118">
    <property type="entry name" value="RNA-SPLICING LIGASE RTCB HOMOLOG"/>
    <property type="match status" value="1"/>
</dbReference>
<dbReference type="EC" id="6.5.1.8" evidence="2"/>
<dbReference type="EMBL" id="LAPT01000042">
    <property type="protein sequence ID" value="PXF31393.1"/>
    <property type="molecule type" value="Genomic_DNA"/>
</dbReference>
<proteinExistence type="predicted"/>
<dbReference type="Pfam" id="PF01139">
    <property type="entry name" value="RtcB"/>
    <property type="match status" value="2"/>
</dbReference>
<evidence type="ECO:0000313" key="10">
    <source>
        <dbReference type="EMBL" id="PXF31393.1"/>
    </source>
</evidence>
<evidence type="ECO:0000256" key="4">
    <source>
        <dbReference type="ARBA" id="ARBA00022723"/>
    </source>
</evidence>
<dbReference type="InterPro" id="IPR001233">
    <property type="entry name" value="RtcB"/>
</dbReference>
<comment type="catalytic activity">
    <reaction evidence="9">
        <text>a 3'-end 3'-phospho-ribonucleotide-RNA + a 5'-end dephospho-ribonucleoside-RNA + GTP = a ribonucleotidyl-ribonucleotide-RNA + GMP + diphosphate</text>
        <dbReference type="Rhea" id="RHEA:68076"/>
        <dbReference type="Rhea" id="RHEA-COMP:10463"/>
        <dbReference type="Rhea" id="RHEA-COMP:13936"/>
        <dbReference type="Rhea" id="RHEA-COMP:17355"/>
        <dbReference type="ChEBI" id="CHEBI:33019"/>
        <dbReference type="ChEBI" id="CHEBI:37565"/>
        <dbReference type="ChEBI" id="CHEBI:58115"/>
        <dbReference type="ChEBI" id="CHEBI:83062"/>
        <dbReference type="ChEBI" id="CHEBI:138284"/>
        <dbReference type="ChEBI" id="CHEBI:173118"/>
        <dbReference type="EC" id="6.5.1.8"/>
    </reaction>
</comment>
<dbReference type="RefSeq" id="WP_110187168.1">
    <property type="nucleotide sequence ID" value="NZ_CP177354.1"/>
</dbReference>
<dbReference type="PANTHER" id="PTHR11118:SF1">
    <property type="entry name" value="RNA-SPLICING LIGASE RTCB HOMOLOG"/>
    <property type="match status" value="1"/>
</dbReference>
<dbReference type="Gene3D" id="3.90.1860.10">
    <property type="entry name" value="tRNA-splicing ligase RtcB"/>
    <property type="match status" value="1"/>
</dbReference>
<evidence type="ECO:0000256" key="5">
    <source>
        <dbReference type="ARBA" id="ARBA00022741"/>
    </source>
</evidence>
<keyword evidence="11" id="KW-1185">Reference proteome</keyword>
<dbReference type="Proteomes" id="UP000248090">
    <property type="component" value="Unassembled WGS sequence"/>
</dbReference>
<evidence type="ECO:0000256" key="7">
    <source>
        <dbReference type="ARBA" id="ARBA00023134"/>
    </source>
</evidence>
<comment type="cofactor">
    <cofactor evidence="1">
        <name>Mn(2+)</name>
        <dbReference type="ChEBI" id="CHEBI:29035"/>
    </cofactor>
</comment>
<keyword evidence="5" id="KW-0547">Nucleotide-binding</keyword>
<evidence type="ECO:0000256" key="2">
    <source>
        <dbReference type="ARBA" id="ARBA00012726"/>
    </source>
</evidence>
<dbReference type="NCBIfam" id="NF007153">
    <property type="entry name" value="PRK09588.1"/>
    <property type="match status" value="1"/>
</dbReference>
<protein>
    <recommendedName>
        <fullName evidence="2">3'-phosphate/5'-hydroxy nucleic acid ligase</fullName>
        <ecNumber evidence="2">6.5.1.8</ecNumber>
    </recommendedName>
</protein>
<evidence type="ECO:0000256" key="8">
    <source>
        <dbReference type="ARBA" id="ARBA00023211"/>
    </source>
</evidence>
<dbReference type="InterPro" id="IPR017510">
    <property type="entry name" value="RtcB2"/>
</dbReference>
<reference evidence="10 11" key="1">
    <citation type="submission" date="2015-03" db="EMBL/GenBank/DDBJ databases">
        <authorList>
            <person name="Krishnan R."/>
            <person name="Midha S."/>
            <person name="Patil P.B."/>
            <person name="Rameshkumar N."/>
        </authorList>
    </citation>
    <scope>NUCLEOTIDE SEQUENCE [LARGE SCALE GENOMIC DNA]</scope>
    <source>
        <strain evidence="10 11">L1E11</strain>
    </source>
</reference>
<organism evidence="10 11">
    <name type="scientific">Pokkaliibacter plantistimulans</name>
    <dbReference type="NCBI Taxonomy" id="1635171"/>
    <lineage>
        <taxon>Bacteria</taxon>
        <taxon>Pseudomonadati</taxon>
        <taxon>Pseudomonadota</taxon>
        <taxon>Gammaproteobacteria</taxon>
        <taxon>Oceanospirillales</taxon>
        <taxon>Balneatrichaceae</taxon>
        <taxon>Pokkaliibacter</taxon>
    </lineage>
</organism>
<keyword evidence="7" id="KW-0342">GTP-binding</keyword>
<evidence type="ECO:0000313" key="11">
    <source>
        <dbReference type="Proteomes" id="UP000248090"/>
    </source>
</evidence>
<dbReference type="InterPro" id="IPR036025">
    <property type="entry name" value="RtcB-like_sf"/>
</dbReference>
<evidence type="ECO:0000256" key="9">
    <source>
        <dbReference type="ARBA" id="ARBA00047746"/>
    </source>
</evidence>
<keyword evidence="8" id="KW-0464">Manganese</keyword>